<comment type="caution">
    <text evidence="1">The sequence shown here is derived from an EMBL/GenBank/DDBJ whole genome shotgun (WGS) entry which is preliminary data.</text>
</comment>
<dbReference type="Proteomes" id="UP000772618">
    <property type="component" value="Unassembled WGS sequence"/>
</dbReference>
<proteinExistence type="predicted"/>
<dbReference type="EMBL" id="JAHESD010000035">
    <property type="protein sequence ID" value="MBT1704639.1"/>
    <property type="molecule type" value="Genomic_DNA"/>
</dbReference>
<keyword evidence="2" id="KW-1185">Reference proteome</keyword>
<organism evidence="1 2">
    <name type="scientific">Chryseosolibacter indicus</name>
    <dbReference type="NCBI Taxonomy" id="2782351"/>
    <lineage>
        <taxon>Bacteria</taxon>
        <taxon>Pseudomonadati</taxon>
        <taxon>Bacteroidota</taxon>
        <taxon>Cytophagia</taxon>
        <taxon>Cytophagales</taxon>
        <taxon>Chryseotaleaceae</taxon>
        <taxon>Chryseosolibacter</taxon>
    </lineage>
</organism>
<sequence length="1642" mass="177124">MKQILSIILVFFLAGLLLVTNAQTVISSIDQGTYSSYALRLRYTSSEPLNVTYVTNLIETRTYIYESTARNEVDAYVYSGATRLEVFEVRGGSITKSYNQRPTRIVIRARTMTRTTATYTGQGGGDNTDTGERFNSWTEQEIIIENFANYNEEFYALGGNDNAGNADFYLSVAKEPELSAALDVSLCGVSVPALKGEYVGPNHSYNILTMSEVPVNGNVTKYGNGSGTINFSGLKLNPSTQYRLHINYGVAGLSYNKVITFTTPSAISITQNLPNAGPTCAGGNGKIVIDGIYGGSGGPYGFSVVSSGSAAPAVESFTSITGFPLTISQPSGNYDIWIKDNKGCAAQVGNVQHIPAYSPIGVQLLNENLIHPFCDGRPNGSFTFNITGGNGSSYEYALNGSNSFTAITTSGGLWSLKELQEGTYSFVFRNPGCDSDKQTVTESLTYINSAPLVTVVEHLDPICYAHTGKIIFEVSGSSPYGYEVSIDGEGYNAISLTSGQWTANNLLSKEHTFAFKIAGCNPSFSISETIAPAPPEINAAINPVIKFQTYHITCNGGNDGQIEVSGVSGGTAPGGFSDYGFSLSLDGIFLNGNTNTTEEKINYSNLKAGNYTFEVRDKNACVKQYPVVVAQPDLVTISSVLKEDEVCLGANDGKITATLAGGTQSYTVRLWENGNERTDVYLHEATLTNETQVTYDAISPGAYKIGIKDFNGCPDNWRVSGIITIEAAPSLLGFTFDAIAPETKLFVQCKDDSNGSIKVVASGGWGGYTYSTNNVDFVNDGDSHVFNSLPAGLQSFYVKDSHGCTREFDVSFDEPSVALSLNASIIQPRCPGEDNGTVLVQSSGGWGNYQFSPDGSTYYTNTEHPDEFNFEGFAAGEYRFYAKDQKGCVQPTTIHISDREVLEASLVNKEDITCNGRNTGNILIQLQGGTAPYTSTAVHTATGLVTESENETDFTSLAAGSYNVIVVDNLGCRKVIPDVEIDQPDALAITVDNVILPTSCGESDGRVEVLLSGGSSQFEHIWYHGDDVLSHDQNLYNVASGAYTLRIADLNDLSCITERTIGVSDRSAPLINIDNIKPVTCLGGNDGAVSISISGGVEPVIITWSNGSTTLYNDGLHAADYVVQVQDALKCIGTETVTIPNLPALGITALQLIHPSCPQLPDGQISIAIVNAQGTAQFTWHDGHTGETQREQLQEGNYTVTVTDDAGCAASATFSLRDPLPVTINTIKQSQLNCYNDCDGEIQTVPSGGSGNYRYEWSSASWDNKRETASINRLCAGIYTASLKDDNGCSISKTFTVLNPLEIAISPVITSPSCFDGTNGKIVVNTQNGVMPYSYRWNHEEWSDELVTPENELQGLHSGTYDLILTDALGCTKETGVTLIDPPKVEIKIDDEIYLCGGESIELNTGYPGSIYSWKSDKGFSDHGQVVTIGEPATYEVEVVTEAGCVDSHTFKIVNSNELLKANFLLSSEAVVGDTVVMIDVSFPAPTRIQWDVTGNPERLQEPDSYYQEFRYYHTGEEEVTLYAYKGDCMDAVTKRITIYGSKETLEQGRSGLGYEGLTLQEFNVFPNPNKGVFRASVTFSAPADVKLSVMPLDQRSTLKVITGSGQNHYEFDLSLPGETTGLHVLYLEAGKIREVSKFLVH</sequence>
<evidence type="ECO:0008006" key="3">
    <source>
        <dbReference type="Google" id="ProtNLM"/>
    </source>
</evidence>
<dbReference type="RefSeq" id="WP_254154596.1">
    <property type="nucleotide sequence ID" value="NZ_JAHESD010000035.1"/>
</dbReference>
<dbReference type="Pfam" id="PF13573">
    <property type="entry name" value="SprB"/>
    <property type="match status" value="7"/>
</dbReference>
<accession>A0ABS5VUS2</accession>
<dbReference type="InterPro" id="IPR025667">
    <property type="entry name" value="SprB_repeat"/>
</dbReference>
<protein>
    <recommendedName>
        <fullName evidence="3">Secretion system C-terminal sorting domain-containing protein</fullName>
    </recommendedName>
</protein>
<evidence type="ECO:0000313" key="1">
    <source>
        <dbReference type="EMBL" id="MBT1704639.1"/>
    </source>
</evidence>
<evidence type="ECO:0000313" key="2">
    <source>
        <dbReference type="Proteomes" id="UP000772618"/>
    </source>
</evidence>
<name>A0ABS5VUS2_9BACT</name>
<reference evidence="1 2" key="1">
    <citation type="submission" date="2021-05" db="EMBL/GenBank/DDBJ databases">
        <title>A Polyphasic approach of four new species of the genus Ohtaekwangia: Ohtaekwangia histidinii sp. nov., Ohtaekwangia cretensis sp. nov., Ohtaekwangia indiensis sp. nov., Ohtaekwangia reichenbachii sp. nov. from diverse environment.</title>
        <authorList>
            <person name="Octaviana S."/>
        </authorList>
    </citation>
    <scope>NUCLEOTIDE SEQUENCE [LARGE SCALE GENOMIC DNA]</scope>
    <source>
        <strain evidence="1 2">PWU20</strain>
    </source>
</reference>
<gene>
    <name evidence="1" type="ORF">KK060_15200</name>
</gene>